<dbReference type="SUPFAM" id="SSF53383">
    <property type="entry name" value="PLP-dependent transferases"/>
    <property type="match status" value="1"/>
</dbReference>
<accession>A0A3B0CL17</accession>
<dbReference type="InterPro" id="IPR000653">
    <property type="entry name" value="DegT/StrS_aminotransferase"/>
</dbReference>
<dbReference type="FunFam" id="3.40.640.10:FF:000090">
    <property type="entry name" value="Pyridoxal phosphate-dependent aminotransferase"/>
    <property type="match status" value="1"/>
</dbReference>
<dbReference type="PANTHER" id="PTHR30244">
    <property type="entry name" value="TRANSAMINASE"/>
    <property type="match status" value="1"/>
</dbReference>
<evidence type="ECO:0000256" key="5">
    <source>
        <dbReference type="ARBA" id="ARBA00037999"/>
    </source>
</evidence>
<evidence type="ECO:0000256" key="8">
    <source>
        <dbReference type="RuleBase" id="RU004508"/>
    </source>
</evidence>
<dbReference type="Gene3D" id="3.40.640.10">
    <property type="entry name" value="Type I PLP-dependent aspartate aminotransferase-like (Major domain)"/>
    <property type="match status" value="1"/>
</dbReference>
<dbReference type="GO" id="GO:0030170">
    <property type="term" value="F:pyridoxal phosphate binding"/>
    <property type="evidence" value="ECO:0007669"/>
    <property type="project" value="TreeGrafter"/>
</dbReference>
<comment type="caution">
    <text evidence="9">The sequence shown here is derived from an EMBL/GenBank/DDBJ whole genome shotgun (WGS) entry which is preliminary data.</text>
</comment>
<dbReference type="PANTHER" id="PTHR30244:SF34">
    <property type="entry name" value="DTDP-4-AMINO-4,6-DIDEOXYGALACTOSE TRANSAMINASE"/>
    <property type="match status" value="1"/>
</dbReference>
<evidence type="ECO:0000313" key="9">
    <source>
        <dbReference type="EMBL" id="RKN85650.1"/>
    </source>
</evidence>
<keyword evidence="2 9" id="KW-0032">Aminotransferase</keyword>
<evidence type="ECO:0000256" key="7">
    <source>
        <dbReference type="PIRSR" id="PIRSR000390-2"/>
    </source>
</evidence>
<evidence type="ECO:0000256" key="2">
    <source>
        <dbReference type="ARBA" id="ARBA00022576"/>
    </source>
</evidence>
<evidence type="ECO:0000313" key="10">
    <source>
        <dbReference type="Proteomes" id="UP000282311"/>
    </source>
</evidence>
<comment type="cofactor">
    <cofactor evidence="1">
        <name>pyridoxal 5'-phosphate</name>
        <dbReference type="ChEBI" id="CHEBI:597326"/>
    </cofactor>
</comment>
<sequence length="425" mass="47022">MLRCLHLWVAQGSNRLGERYSCRCSIGCNQLIQRREGKVGNETDKLYLSPPHMGEWEIRLVEEAFRDNWLAPLGPHVDGFEHELARYTGAGGALALSSGTAAIHLALKLLDVDKGDTVFCSSLTFIASANPILYQNAVPIFIDSEPESWNMSPLALERALHDANKAGKLPKAVIVVNLYGQSADMDPILELCNRYGVPVLEDAAESLGAIYKGKASGTLGKFGIYSFNGNKIITTSGGGMLVSEDLNALNKARYWATQARDPARHYQHSEIGYNYRLSNVLAAIGRGQLKVLDERIAARRKVYSNYFSHLSDRDGIAFMPEAEFGSSTRWLTALTIDPERCGISAIQIVDILAENHVEARPVWKPLHLQPLFRHCFYYPHQEDDSVSDKLFENGICLPSGSSLSMNDQGRIIDIIDQALKKAVTV</sequence>
<dbReference type="OrthoDB" id="9810913at2"/>
<dbReference type="InterPro" id="IPR015424">
    <property type="entry name" value="PyrdxlP-dep_Trfase"/>
</dbReference>
<keyword evidence="10" id="KW-1185">Reference proteome</keyword>
<keyword evidence="4 7" id="KW-0663">Pyridoxal phosphate</keyword>
<name>A0A3B0CL17_9BACL</name>
<evidence type="ECO:0000256" key="4">
    <source>
        <dbReference type="ARBA" id="ARBA00022898"/>
    </source>
</evidence>
<gene>
    <name evidence="9" type="ORF">D7M11_08210</name>
</gene>
<dbReference type="Pfam" id="PF01041">
    <property type="entry name" value="DegT_DnrJ_EryC1"/>
    <property type="match status" value="1"/>
</dbReference>
<protein>
    <submittedName>
        <fullName evidence="9">Aminotransferase class I/II-fold pyridoxal phosphate-dependent enzyme</fullName>
    </submittedName>
</protein>
<evidence type="ECO:0000256" key="3">
    <source>
        <dbReference type="ARBA" id="ARBA00022679"/>
    </source>
</evidence>
<dbReference type="Gene3D" id="3.90.1150.10">
    <property type="entry name" value="Aspartate Aminotransferase, domain 1"/>
    <property type="match status" value="1"/>
</dbReference>
<dbReference type="PIRSF" id="PIRSF000390">
    <property type="entry name" value="PLP_StrS"/>
    <property type="match status" value="1"/>
</dbReference>
<dbReference type="GO" id="GO:0008483">
    <property type="term" value="F:transaminase activity"/>
    <property type="evidence" value="ECO:0007669"/>
    <property type="project" value="UniProtKB-KW"/>
</dbReference>
<evidence type="ECO:0000256" key="1">
    <source>
        <dbReference type="ARBA" id="ARBA00001933"/>
    </source>
</evidence>
<feature type="active site" description="Proton acceptor" evidence="6">
    <location>
        <position position="231"/>
    </location>
</feature>
<keyword evidence="3 9" id="KW-0808">Transferase</keyword>
<dbReference type="AlphaFoldDB" id="A0A3B0CL17"/>
<evidence type="ECO:0000256" key="6">
    <source>
        <dbReference type="PIRSR" id="PIRSR000390-1"/>
    </source>
</evidence>
<dbReference type="CDD" id="cd00616">
    <property type="entry name" value="AHBA_syn"/>
    <property type="match status" value="1"/>
</dbReference>
<dbReference type="GO" id="GO:0000271">
    <property type="term" value="P:polysaccharide biosynthetic process"/>
    <property type="evidence" value="ECO:0007669"/>
    <property type="project" value="TreeGrafter"/>
</dbReference>
<dbReference type="Proteomes" id="UP000282311">
    <property type="component" value="Unassembled WGS sequence"/>
</dbReference>
<dbReference type="InterPro" id="IPR015422">
    <property type="entry name" value="PyrdxlP-dep_Trfase_small"/>
</dbReference>
<comment type="similarity">
    <text evidence="5 8">Belongs to the DegT/DnrJ/EryC1 family.</text>
</comment>
<feature type="modified residue" description="N6-(pyridoxal phosphate)lysine" evidence="7">
    <location>
        <position position="231"/>
    </location>
</feature>
<dbReference type="InterPro" id="IPR015421">
    <property type="entry name" value="PyrdxlP-dep_Trfase_major"/>
</dbReference>
<dbReference type="EMBL" id="RBAH01000004">
    <property type="protein sequence ID" value="RKN85650.1"/>
    <property type="molecule type" value="Genomic_DNA"/>
</dbReference>
<proteinExistence type="inferred from homology"/>
<organism evidence="9 10">
    <name type="scientific">Paenibacillus ginsengarvi</name>
    <dbReference type="NCBI Taxonomy" id="400777"/>
    <lineage>
        <taxon>Bacteria</taxon>
        <taxon>Bacillati</taxon>
        <taxon>Bacillota</taxon>
        <taxon>Bacilli</taxon>
        <taxon>Bacillales</taxon>
        <taxon>Paenibacillaceae</taxon>
        <taxon>Paenibacillus</taxon>
    </lineage>
</organism>
<reference evidence="9 10" key="1">
    <citation type="journal article" date="2007" name="Int. J. Syst. Evol. Microbiol.">
        <title>Paenibacillus ginsengarvi sp. nov., isolated from soil from ginseng cultivation.</title>
        <authorList>
            <person name="Yoon M.H."/>
            <person name="Ten L.N."/>
            <person name="Im W.T."/>
        </authorList>
    </citation>
    <scope>NUCLEOTIDE SEQUENCE [LARGE SCALE GENOMIC DNA]</scope>
    <source>
        <strain evidence="9 10">KCTC 13059</strain>
    </source>
</reference>